<dbReference type="PROSITE" id="PS50043">
    <property type="entry name" value="HTH_LUXR_2"/>
    <property type="match status" value="1"/>
</dbReference>
<protein>
    <submittedName>
        <fullName evidence="5">LuxR C-terminal-related transcriptional regulator</fullName>
    </submittedName>
</protein>
<sequence>MERVGPAQLRALLDEVALLAPVTTLAGLRGQVPDQLMRLVRSERAGWVTMNRLTGVMSGNHVPEMLPHLIPLMPRDLGDVPMVAELVAAATAGSLRISDVVPADEWKRSRLRREIYEPLGGQFQIGSLIASDEGLLETVAVFRNDSDFSDAELETIEAFARHVRLVAARIRRAEGRAAEHSLTARQRQVLAALEGGATVRRAAWELGVSEKTVENHLQAIYRRLGVTSRAAALLAVRS</sequence>
<proteinExistence type="predicted"/>
<dbReference type="SMART" id="SM00421">
    <property type="entry name" value="HTH_LUXR"/>
    <property type="match status" value="1"/>
</dbReference>
<name>A0ABT9BQL4_9MICO</name>
<dbReference type="CDD" id="cd06170">
    <property type="entry name" value="LuxR_C_like"/>
    <property type="match status" value="1"/>
</dbReference>
<dbReference type="InterPro" id="IPR036388">
    <property type="entry name" value="WH-like_DNA-bd_sf"/>
</dbReference>
<reference evidence="5 6" key="1">
    <citation type="submission" date="2023-07" db="EMBL/GenBank/DDBJ databases">
        <title>Protaetiibacter sp. nov WY-16 isolated from soil.</title>
        <authorList>
            <person name="Liu B."/>
            <person name="Wan Y."/>
        </authorList>
    </citation>
    <scope>NUCLEOTIDE SEQUENCE [LARGE SCALE GENOMIC DNA]</scope>
    <source>
        <strain evidence="5 6">WY-16</strain>
    </source>
</reference>
<accession>A0ABT9BQL4</accession>
<dbReference type="SUPFAM" id="SSF46894">
    <property type="entry name" value="C-terminal effector domain of the bipartite response regulators"/>
    <property type="match status" value="1"/>
</dbReference>
<evidence type="ECO:0000256" key="2">
    <source>
        <dbReference type="ARBA" id="ARBA00023125"/>
    </source>
</evidence>
<evidence type="ECO:0000256" key="3">
    <source>
        <dbReference type="ARBA" id="ARBA00023163"/>
    </source>
</evidence>
<keyword evidence="1" id="KW-0805">Transcription regulation</keyword>
<dbReference type="Gene3D" id="1.10.10.10">
    <property type="entry name" value="Winged helix-like DNA-binding domain superfamily/Winged helix DNA-binding domain"/>
    <property type="match status" value="1"/>
</dbReference>
<keyword evidence="2" id="KW-0238">DNA-binding</keyword>
<dbReference type="InterPro" id="IPR016032">
    <property type="entry name" value="Sig_transdc_resp-reg_C-effctor"/>
</dbReference>
<evidence type="ECO:0000256" key="1">
    <source>
        <dbReference type="ARBA" id="ARBA00023015"/>
    </source>
</evidence>
<keyword evidence="6" id="KW-1185">Reference proteome</keyword>
<evidence type="ECO:0000313" key="5">
    <source>
        <dbReference type="EMBL" id="MDO7883323.1"/>
    </source>
</evidence>
<dbReference type="Pfam" id="PF00196">
    <property type="entry name" value="GerE"/>
    <property type="match status" value="1"/>
</dbReference>
<feature type="domain" description="HTH luxR-type" evidence="4">
    <location>
        <begin position="175"/>
        <end position="238"/>
    </location>
</feature>
<dbReference type="RefSeq" id="WP_305003753.1">
    <property type="nucleotide sequence ID" value="NZ_JAUQUB010000004.1"/>
</dbReference>
<dbReference type="InterPro" id="IPR000792">
    <property type="entry name" value="Tscrpt_reg_LuxR_C"/>
</dbReference>
<evidence type="ECO:0000313" key="6">
    <source>
        <dbReference type="Proteomes" id="UP001241072"/>
    </source>
</evidence>
<comment type="caution">
    <text evidence="5">The sequence shown here is derived from an EMBL/GenBank/DDBJ whole genome shotgun (WGS) entry which is preliminary data.</text>
</comment>
<keyword evidence="3" id="KW-0804">Transcription</keyword>
<dbReference type="PRINTS" id="PR00038">
    <property type="entry name" value="HTHLUXR"/>
</dbReference>
<evidence type="ECO:0000259" key="4">
    <source>
        <dbReference type="PROSITE" id="PS50043"/>
    </source>
</evidence>
<dbReference type="EMBL" id="JAUQUB010000004">
    <property type="protein sequence ID" value="MDO7883323.1"/>
    <property type="molecule type" value="Genomic_DNA"/>
</dbReference>
<gene>
    <name evidence="5" type="ORF">Q5716_13900</name>
</gene>
<dbReference type="PANTHER" id="PTHR44688:SF16">
    <property type="entry name" value="DNA-BINDING TRANSCRIPTIONAL ACTIVATOR DEVR_DOSR"/>
    <property type="match status" value="1"/>
</dbReference>
<organism evidence="5 6">
    <name type="scientific">Antiquaquibacter soli</name>
    <dbReference type="NCBI Taxonomy" id="3064523"/>
    <lineage>
        <taxon>Bacteria</taxon>
        <taxon>Bacillati</taxon>
        <taxon>Actinomycetota</taxon>
        <taxon>Actinomycetes</taxon>
        <taxon>Micrococcales</taxon>
        <taxon>Microbacteriaceae</taxon>
        <taxon>Antiquaquibacter</taxon>
    </lineage>
</organism>
<dbReference type="PANTHER" id="PTHR44688">
    <property type="entry name" value="DNA-BINDING TRANSCRIPTIONAL ACTIVATOR DEVR_DOSR"/>
    <property type="match status" value="1"/>
</dbReference>
<dbReference type="Proteomes" id="UP001241072">
    <property type="component" value="Unassembled WGS sequence"/>
</dbReference>